<name>A0AA41WK09_9GAMM</name>
<keyword evidence="1" id="KW-1133">Transmembrane helix</keyword>
<reference evidence="2" key="1">
    <citation type="submission" date="2022-06" db="EMBL/GenBank/DDBJ databases">
        <title>Detection of beta-lactamases in bacteria of animal origin.</title>
        <authorList>
            <person name="Mlynarcik P."/>
            <person name="Zdarska V."/>
            <person name="Chudobova H."/>
            <person name="Prochazkova P."/>
            <person name="Hricova K."/>
            <person name="Mezerova K."/>
            <person name="Bardon J."/>
            <person name="Dolejska M."/>
            <person name="Sukkar I."/>
            <person name="Kolar M."/>
        </authorList>
    </citation>
    <scope>NUCLEOTIDE SEQUENCE</scope>
    <source>
        <strain evidence="2">S 300-3</strain>
    </source>
</reference>
<evidence type="ECO:0000256" key="1">
    <source>
        <dbReference type="SAM" id="Phobius"/>
    </source>
</evidence>
<dbReference type="Proteomes" id="UP001165292">
    <property type="component" value="Unassembled WGS sequence"/>
</dbReference>
<accession>A0AA41WK09</accession>
<evidence type="ECO:0000313" key="2">
    <source>
        <dbReference type="EMBL" id="MCO7546682.1"/>
    </source>
</evidence>
<feature type="transmembrane region" description="Helical" evidence="1">
    <location>
        <begin position="20"/>
        <end position="41"/>
    </location>
</feature>
<dbReference type="RefSeq" id="WP_253164486.1">
    <property type="nucleotide sequence ID" value="NZ_JAMYBS010000031.1"/>
</dbReference>
<organism evidence="2 3">
    <name type="scientific">Stutzerimonas nitrititolerans</name>
    <dbReference type="NCBI Taxonomy" id="2482751"/>
    <lineage>
        <taxon>Bacteria</taxon>
        <taxon>Pseudomonadati</taxon>
        <taxon>Pseudomonadota</taxon>
        <taxon>Gammaproteobacteria</taxon>
        <taxon>Pseudomonadales</taxon>
        <taxon>Pseudomonadaceae</taxon>
        <taxon>Stutzerimonas</taxon>
    </lineage>
</organism>
<dbReference type="AlphaFoldDB" id="A0AA41WK09"/>
<comment type="caution">
    <text evidence="2">The sequence shown here is derived from an EMBL/GenBank/DDBJ whole genome shotgun (WGS) entry which is preliminary data.</text>
</comment>
<proteinExistence type="predicted"/>
<dbReference type="GO" id="GO:0015628">
    <property type="term" value="P:protein secretion by the type II secretion system"/>
    <property type="evidence" value="ECO:0007669"/>
    <property type="project" value="InterPro"/>
</dbReference>
<dbReference type="InterPro" id="IPR007690">
    <property type="entry name" value="T2SS_GspM"/>
</dbReference>
<dbReference type="EMBL" id="JAMYBS010000031">
    <property type="protein sequence ID" value="MCO7546682.1"/>
    <property type="molecule type" value="Genomic_DNA"/>
</dbReference>
<keyword evidence="1" id="KW-0812">Transmembrane</keyword>
<sequence length="221" mass="25038">MSKWLQRWQAFAPREQWLCFAVGLGLVVMLYMMLVADPLAVRIAAEQNRQRLAESRQLEADSTLREIQAKLAADPNLTYRQALQSAQANRTRILQRIDEETRALIAPAKMKVLLQDLLRTQDKLKLIELESSSTPLTLPGNPQADAEQRKTAPLTFYRHGLRLTLEGGYFELLTYLNAIQASGWRLHWDSLDYEVGEAGAGRARIILDLHTLSRDAGWVGV</sequence>
<gene>
    <name evidence="2" type="ORF">NJF43_18170</name>
</gene>
<keyword evidence="1" id="KW-0472">Membrane</keyword>
<dbReference type="GO" id="GO:0015627">
    <property type="term" value="C:type II protein secretion system complex"/>
    <property type="evidence" value="ECO:0007669"/>
    <property type="project" value="InterPro"/>
</dbReference>
<protein>
    <submittedName>
        <fullName evidence="2">Type II secretion system protein M</fullName>
    </submittedName>
</protein>
<evidence type="ECO:0000313" key="3">
    <source>
        <dbReference type="Proteomes" id="UP001165292"/>
    </source>
</evidence>
<dbReference type="Pfam" id="PF04612">
    <property type="entry name" value="T2SSM"/>
    <property type="match status" value="1"/>
</dbReference>